<dbReference type="RefSeq" id="WP_116694119.1">
    <property type="nucleotide sequence ID" value="NZ_QEHR01000004.1"/>
</dbReference>
<dbReference type="EMBL" id="QEHR01000004">
    <property type="protein sequence ID" value="PVW15227.1"/>
    <property type="molecule type" value="Genomic_DNA"/>
</dbReference>
<organism evidence="1 2">
    <name type="scientific">Marixanthomonas spongiae</name>
    <dbReference type="NCBI Taxonomy" id="2174845"/>
    <lineage>
        <taxon>Bacteria</taxon>
        <taxon>Pseudomonadati</taxon>
        <taxon>Bacteroidota</taxon>
        <taxon>Flavobacteriia</taxon>
        <taxon>Flavobacteriales</taxon>
        <taxon>Flavobacteriaceae</taxon>
        <taxon>Marixanthomonas</taxon>
    </lineage>
</organism>
<comment type="caution">
    <text evidence="1">The sequence shown here is derived from an EMBL/GenBank/DDBJ whole genome shotgun (WGS) entry which is preliminary data.</text>
</comment>
<dbReference type="InterPro" id="IPR014729">
    <property type="entry name" value="Rossmann-like_a/b/a_fold"/>
</dbReference>
<sequence length="170" mass="19775">MVEAEFLRIAETENAKFSSEEKVVSLGGGVRSPYIIYLLTLYYKDHLIIIKNDTGTCFNGLIECKITTQKKRLNFELITKSHFSTLFSKNKKRFKIKSENININHFFKTSESVAHLNEIAKKGTFEPHITGVYKDGAFELTTEYSLQFSDWTQVLQPFINFYKEFIDTFK</sequence>
<dbReference type="Gene3D" id="3.40.50.620">
    <property type="entry name" value="HUPs"/>
    <property type="match status" value="1"/>
</dbReference>
<dbReference type="Proteomes" id="UP000245962">
    <property type="component" value="Unassembled WGS sequence"/>
</dbReference>
<evidence type="ECO:0000313" key="2">
    <source>
        <dbReference type="Proteomes" id="UP000245962"/>
    </source>
</evidence>
<accession>A0A2U0I297</accession>
<dbReference type="OrthoDB" id="1439308at2"/>
<dbReference type="AlphaFoldDB" id="A0A2U0I297"/>
<name>A0A2U0I297_9FLAO</name>
<protein>
    <submittedName>
        <fullName evidence="1">Uncharacterized protein</fullName>
    </submittedName>
</protein>
<proteinExistence type="predicted"/>
<evidence type="ECO:0000313" key="1">
    <source>
        <dbReference type="EMBL" id="PVW15227.1"/>
    </source>
</evidence>
<keyword evidence="2" id="KW-1185">Reference proteome</keyword>
<gene>
    <name evidence="1" type="ORF">DDV96_07420</name>
</gene>
<reference evidence="1 2" key="1">
    <citation type="submission" date="2018-04" db="EMBL/GenBank/DDBJ databases">
        <title>Marixanthomonas spongiae HN-E44 sp. nov., isolated from a marine sponge.</title>
        <authorList>
            <person name="Luo L."/>
            <person name="Zhuang L."/>
        </authorList>
    </citation>
    <scope>NUCLEOTIDE SEQUENCE [LARGE SCALE GENOMIC DNA]</scope>
    <source>
        <strain evidence="1 2">HN-E44</strain>
    </source>
</reference>